<dbReference type="SMART" id="SM00355">
    <property type="entry name" value="ZnF_C2H2"/>
    <property type="match status" value="5"/>
</dbReference>
<evidence type="ECO:0000259" key="7">
    <source>
        <dbReference type="PROSITE" id="PS50157"/>
    </source>
</evidence>
<comment type="caution">
    <text evidence="9">The sequence shown here is derived from an EMBL/GenBank/DDBJ whole genome shotgun (WGS) entry which is preliminary data.</text>
</comment>
<dbReference type="InterPro" id="IPR012934">
    <property type="entry name" value="Znf_AD"/>
</dbReference>
<evidence type="ECO:0000256" key="2">
    <source>
        <dbReference type="ARBA" id="ARBA00022737"/>
    </source>
</evidence>
<keyword evidence="10" id="KW-1185">Reference proteome</keyword>
<dbReference type="SUPFAM" id="SSF57667">
    <property type="entry name" value="beta-beta-alpha zinc fingers"/>
    <property type="match status" value="1"/>
</dbReference>
<proteinExistence type="predicted"/>
<feature type="binding site" evidence="6">
    <location>
        <position position="128"/>
    </location>
    <ligand>
        <name>Zn(2+)</name>
        <dbReference type="ChEBI" id="CHEBI:29105"/>
    </ligand>
</feature>
<dbReference type="Gene3D" id="3.40.1800.20">
    <property type="match status" value="1"/>
</dbReference>
<dbReference type="GO" id="GO:0008270">
    <property type="term" value="F:zinc ion binding"/>
    <property type="evidence" value="ECO:0007669"/>
    <property type="project" value="UniProtKB-UniRule"/>
</dbReference>
<feature type="non-terminal residue" evidence="9">
    <location>
        <position position="653"/>
    </location>
</feature>
<reference evidence="9 10" key="1">
    <citation type="journal article" date="2024" name="Ann. Entomol. Soc. Am.">
        <title>Genomic analyses of the southern and eastern yellowjacket wasps (Hymenoptera: Vespidae) reveal evolutionary signatures of social life.</title>
        <authorList>
            <person name="Catto M.A."/>
            <person name="Caine P.B."/>
            <person name="Orr S.E."/>
            <person name="Hunt B.G."/>
            <person name="Goodisman M.A.D."/>
        </authorList>
    </citation>
    <scope>NUCLEOTIDE SEQUENCE [LARGE SCALE GENOMIC DNA]</scope>
    <source>
        <strain evidence="9">232</strain>
        <tissue evidence="9">Head and thorax</tissue>
    </source>
</reference>
<dbReference type="PROSITE" id="PS50157">
    <property type="entry name" value="ZINC_FINGER_C2H2_2"/>
    <property type="match status" value="3"/>
</dbReference>
<feature type="binding site" evidence="6">
    <location>
        <position position="82"/>
    </location>
    <ligand>
        <name>Zn(2+)</name>
        <dbReference type="ChEBI" id="CHEBI:29105"/>
    </ligand>
</feature>
<dbReference type="InterPro" id="IPR036236">
    <property type="entry name" value="Znf_C2H2_sf"/>
</dbReference>
<dbReference type="PANTHER" id="PTHR24379">
    <property type="entry name" value="KRAB AND ZINC FINGER DOMAIN-CONTAINING"/>
    <property type="match status" value="1"/>
</dbReference>
<feature type="binding site" evidence="6">
    <location>
        <position position="125"/>
    </location>
    <ligand>
        <name>Zn(2+)</name>
        <dbReference type="ChEBI" id="CHEBI:29105"/>
    </ligand>
</feature>
<feature type="domain" description="C2H2-type" evidence="7">
    <location>
        <begin position="551"/>
        <end position="573"/>
    </location>
</feature>
<dbReference type="Gene3D" id="3.30.160.60">
    <property type="entry name" value="Classic Zinc Finger"/>
    <property type="match status" value="2"/>
</dbReference>
<dbReference type="SMART" id="SM00868">
    <property type="entry name" value="zf-AD"/>
    <property type="match status" value="1"/>
</dbReference>
<evidence type="ECO:0000256" key="1">
    <source>
        <dbReference type="ARBA" id="ARBA00022723"/>
    </source>
</evidence>
<evidence type="ECO:0000256" key="6">
    <source>
        <dbReference type="PROSITE-ProRule" id="PRU01263"/>
    </source>
</evidence>
<dbReference type="AlphaFoldDB" id="A0ABD2D2W0"/>
<name>A0ABD2D2W0_VESMC</name>
<keyword evidence="3 5" id="KW-0863">Zinc-finger</keyword>
<accession>A0ABD2D2W0</accession>
<feature type="binding site" evidence="6">
    <location>
        <position position="79"/>
    </location>
    <ligand>
        <name>Zn(2+)</name>
        <dbReference type="ChEBI" id="CHEBI:29105"/>
    </ligand>
</feature>
<keyword evidence="1 6" id="KW-0479">Metal-binding</keyword>
<feature type="domain" description="ZAD" evidence="8">
    <location>
        <begin position="77"/>
        <end position="152"/>
    </location>
</feature>
<protein>
    <submittedName>
        <fullName evidence="9">Zinc finger protein 470-like</fullName>
    </submittedName>
</protein>
<dbReference type="PANTHER" id="PTHR24379:SF121">
    <property type="entry name" value="C2H2-TYPE DOMAIN-CONTAINING PROTEIN"/>
    <property type="match status" value="1"/>
</dbReference>
<feature type="domain" description="C2H2-type" evidence="7">
    <location>
        <begin position="629"/>
        <end position="653"/>
    </location>
</feature>
<dbReference type="PROSITE" id="PS00028">
    <property type="entry name" value="ZINC_FINGER_C2H2_1"/>
    <property type="match status" value="4"/>
</dbReference>
<keyword evidence="2" id="KW-0677">Repeat</keyword>
<sequence length="653" mass="75388">METGSSVILDTCGDDSVLLQTVKNIVNQNQHNELEPEEEEFFLVTDVENEHHRNIDVTNEDTVCNLNESLEKVSWSGLCRICANVNDHLIPIFEGEGMEHALCNKIHKYLPIHISENDTLPLQLCYHCAATLLAWHELAEGCLNAERRLLEIQTSSQNKQYFQPQSTDESETLPETNISHVTEKVFPSQENEVKSEAYEKEAANDSSRSLTLLILKKLFMCHDNGVKKCPPSAFFKYTYKSGVKPRLFSRSSSNRTPFKMFLEMHNIFWKPYKKRCQLQQKKSNMGGDCGSIWIAVMDTTLEHSSIADLQQNNDTEVKGEMCEEYKQNNAKILDREQNTCMVAFLPNVNNEPQKTKMCKTSLSDTKDSNEHIKKQKNFSDTQESYQCIECGKFFKLKDSVKESFKSATFIMFPGMVLNNEGNLCGILWQPDDNSIIQISTIQLEDSKIERLQYLQCVQCEIVFTDIKCLINHMNAQHSAGMYYCSHCKLAYNGSNKAFEEHLTTHYNTTYVVSKHTQVENQITLMEESNNSEVQKEEEVNTEVSCNEQLLFTCHLCNRSYKKKSELKKHVVLHDELIQAQNRDEAELIHKAKQIINNRISYKCELCKKVIFTKRGFLRHMRVHSGKRPCKCELCGKCYRIEQDLARHIRDVHE</sequence>
<dbReference type="Pfam" id="PF00096">
    <property type="entry name" value="zf-C2H2"/>
    <property type="match status" value="3"/>
</dbReference>
<evidence type="ECO:0000313" key="10">
    <source>
        <dbReference type="Proteomes" id="UP001607303"/>
    </source>
</evidence>
<gene>
    <name evidence="9" type="ORF">V1477_000035</name>
</gene>
<organism evidence="9 10">
    <name type="scientific">Vespula maculifrons</name>
    <name type="common">Eastern yellow jacket</name>
    <name type="synonym">Wasp</name>
    <dbReference type="NCBI Taxonomy" id="7453"/>
    <lineage>
        <taxon>Eukaryota</taxon>
        <taxon>Metazoa</taxon>
        <taxon>Ecdysozoa</taxon>
        <taxon>Arthropoda</taxon>
        <taxon>Hexapoda</taxon>
        <taxon>Insecta</taxon>
        <taxon>Pterygota</taxon>
        <taxon>Neoptera</taxon>
        <taxon>Endopterygota</taxon>
        <taxon>Hymenoptera</taxon>
        <taxon>Apocrita</taxon>
        <taxon>Aculeata</taxon>
        <taxon>Vespoidea</taxon>
        <taxon>Vespidae</taxon>
        <taxon>Vespinae</taxon>
        <taxon>Vespula</taxon>
    </lineage>
</organism>
<keyword evidence="4 6" id="KW-0862">Zinc</keyword>
<dbReference type="SUPFAM" id="SSF57716">
    <property type="entry name" value="Glucocorticoid receptor-like (DNA-binding domain)"/>
    <property type="match status" value="1"/>
</dbReference>
<dbReference type="InterPro" id="IPR013087">
    <property type="entry name" value="Znf_C2H2_type"/>
</dbReference>
<evidence type="ECO:0000256" key="3">
    <source>
        <dbReference type="ARBA" id="ARBA00022771"/>
    </source>
</evidence>
<evidence type="ECO:0000313" key="9">
    <source>
        <dbReference type="EMBL" id="KAL2751725.1"/>
    </source>
</evidence>
<evidence type="ECO:0000259" key="8">
    <source>
        <dbReference type="PROSITE" id="PS51915"/>
    </source>
</evidence>
<dbReference type="Pfam" id="PF07776">
    <property type="entry name" value="zf-AD"/>
    <property type="match status" value="1"/>
</dbReference>
<dbReference type="PROSITE" id="PS51915">
    <property type="entry name" value="ZAD"/>
    <property type="match status" value="1"/>
</dbReference>
<evidence type="ECO:0000256" key="5">
    <source>
        <dbReference type="PROSITE-ProRule" id="PRU00042"/>
    </source>
</evidence>
<feature type="domain" description="C2H2-type" evidence="7">
    <location>
        <begin position="601"/>
        <end position="628"/>
    </location>
</feature>
<dbReference type="Proteomes" id="UP001607303">
    <property type="component" value="Unassembled WGS sequence"/>
</dbReference>
<dbReference type="EMBL" id="JAYRBN010000001">
    <property type="protein sequence ID" value="KAL2751725.1"/>
    <property type="molecule type" value="Genomic_DNA"/>
</dbReference>
<evidence type="ECO:0000256" key="4">
    <source>
        <dbReference type="ARBA" id="ARBA00022833"/>
    </source>
</evidence>